<dbReference type="Pfam" id="PF12019">
    <property type="entry name" value="GspH"/>
    <property type="match status" value="1"/>
</dbReference>
<dbReference type="NCBIfam" id="TIGR02532">
    <property type="entry name" value="IV_pilin_GFxxxE"/>
    <property type="match status" value="1"/>
</dbReference>
<evidence type="ECO:0000256" key="7">
    <source>
        <dbReference type="ARBA" id="ARBA00022989"/>
    </source>
</evidence>
<accession>A0A1N6JJH0</accession>
<evidence type="ECO:0000256" key="10">
    <source>
        <dbReference type="ARBA" id="ARBA00030775"/>
    </source>
</evidence>
<dbReference type="Pfam" id="PF07963">
    <property type="entry name" value="N_methyl"/>
    <property type="match status" value="1"/>
</dbReference>
<keyword evidence="8 11" id="KW-0472">Membrane</keyword>
<sequence length="180" mass="19526">MAQPHHIARRNNTGFTLLELLVALALMGMLAAWGLPNFQALGERSAVASEVNRLQTALTLARNTAITQRSDVTVCPYNGTKSDACTSDWNGHIMVVVGDKTSGIGDSEVVRVFAPTSGVKVDKNGRSHMKYDSMGHVGPFFNSSYFICPMDEQTNVLGKRLRVSQLGRARVDEDPISCGD</sequence>
<evidence type="ECO:0000256" key="6">
    <source>
        <dbReference type="ARBA" id="ARBA00022692"/>
    </source>
</evidence>
<dbReference type="Gene3D" id="3.55.40.10">
    <property type="entry name" value="minor pseudopilin epsh domain"/>
    <property type="match status" value="1"/>
</dbReference>
<dbReference type="Proteomes" id="UP000185024">
    <property type="component" value="Unassembled WGS sequence"/>
</dbReference>
<keyword evidence="6 11" id="KW-0812">Transmembrane</keyword>
<name>A0A1N6JJH0_9GAMM</name>
<evidence type="ECO:0000313" key="14">
    <source>
        <dbReference type="Proteomes" id="UP000185024"/>
    </source>
</evidence>
<feature type="domain" description="General secretion pathway GspH" evidence="12">
    <location>
        <begin position="50"/>
        <end position="167"/>
    </location>
</feature>
<dbReference type="AlphaFoldDB" id="A0A1N6JJH0"/>
<evidence type="ECO:0000256" key="3">
    <source>
        <dbReference type="ARBA" id="ARBA00022475"/>
    </source>
</evidence>
<dbReference type="RefSeq" id="WP_044630347.1">
    <property type="nucleotide sequence ID" value="NZ_BJOI01000081.1"/>
</dbReference>
<dbReference type="InterPro" id="IPR012902">
    <property type="entry name" value="N_methyl_site"/>
</dbReference>
<evidence type="ECO:0000256" key="9">
    <source>
        <dbReference type="ARBA" id="ARBA00025772"/>
    </source>
</evidence>
<keyword evidence="7 11" id="KW-1133">Transmembrane helix</keyword>
<dbReference type="GO" id="GO:0015628">
    <property type="term" value="P:protein secretion by the type II secretion system"/>
    <property type="evidence" value="ECO:0007669"/>
    <property type="project" value="InterPro"/>
</dbReference>
<evidence type="ECO:0000256" key="2">
    <source>
        <dbReference type="ARBA" id="ARBA00021549"/>
    </source>
</evidence>
<evidence type="ECO:0000313" key="13">
    <source>
        <dbReference type="EMBL" id="SIN70942.1"/>
    </source>
</evidence>
<evidence type="ECO:0000259" key="12">
    <source>
        <dbReference type="Pfam" id="PF12019"/>
    </source>
</evidence>
<keyword evidence="5" id="KW-0997">Cell inner membrane</keyword>
<reference evidence="13 14" key="1">
    <citation type="submission" date="2016-11" db="EMBL/GenBank/DDBJ databases">
        <authorList>
            <person name="Jaros S."/>
            <person name="Januszkiewicz K."/>
            <person name="Wedrychowicz H."/>
        </authorList>
    </citation>
    <scope>NUCLEOTIDE SEQUENCE [LARGE SCALE GENOMIC DNA]</scope>
    <source>
        <strain evidence="13 14">ACAM 239</strain>
    </source>
</reference>
<evidence type="ECO:0000256" key="8">
    <source>
        <dbReference type="ARBA" id="ARBA00023136"/>
    </source>
</evidence>
<dbReference type="InterPro" id="IPR045584">
    <property type="entry name" value="Pilin-like"/>
</dbReference>
<dbReference type="GO" id="GO:0015627">
    <property type="term" value="C:type II protein secretion system complex"/>
    <property type="evidence" value="ECO:0007669"/>
    <property type="project" value="InterPro"/>
</dbReference>
<dbReference type="InterPro" id="IPR022346">
    <property type="entry name" value="T2SS_GspH"/>
</dbReference>
<evidence type="ECO:0000256" key="11">
    <source>
        <dbReference type="SAM" id="Phobius"/>
    </source>
</evidence>
<dbReference type="GO" id="GO:0005886">
    <property type="term" value="C:plasma membrane"/>
    <property type="evidence" value="ECO:0007669"/>
    <property type="project" value="UniProtKB-SubCell"/>
</dbReference>
<keyword evidence="3" id="KW-1003">Cell membrane</keyword>
<proteinExistence type="inferred from homology"/>
<keyword evidence="4" id="KW-0488">Methylation</keyword>
<gene>
    <name evidence="13" type="ORF">SAMN05878438_2706</name>
</gene>
<feature type="transmembrane region" description="Helical" evidence="11">
    <location>
        <begin position="12"/>
        <end position="35"/>
    </location>
</feature>
<dbReference type="EMBL" id="FSQX01000001">
    <property type="protein sequence ID" value="SIN70942.1"/>
    <property type="molecule type" value="Genomic_DNA"/>
</dbReference>
<dbReference type="GeneID" id="97278244"/>
<dbReference type="PROSITE" id="PS00409">
    <property type="entry name" value="PROKAR_NTER_METHYL"/>
    <property type="match status" value="1"/>
</dbReference>
<evidence type="ECO:0000256" key="4">
    <source>
        <dbReference type="ARBA" id="ARBA00022481"/>
    </source>
</evidence>
<dbReference type="OrthoDB" id="6198194at2"/>
<comment type="subcellular location">
    <subcellularLocation>
        <location evidence="1">Cell inner membrane</location>
        <topology evidence="1">Single-pass membrane protein</topology>
    </subcellularLocation>
</comment>
<evidence type="ECO:0000256" key="5">
    <source>
        <dbReference type="ARBA" id="ARBA00022519"/>
    </source>
</evidence>
<evidence type="ECO:0000256" key="1">
    <source>
        <dbReference type="ARBA" id="ARBA00004377"/>
    </source>
</evidence>
<organism evidence="13 14">
    <name type="scientific">Vreelandella aquamarina</name>
    <dbReference type="NCBI Taxonomy" id="77097"/>
    <lineage>
        <taxon>Bacteria</taxon>
        <taxon>Pseudomonadati</taxon>
        <taxon>Pseudomonadota</taxon>
        <taxon>Gammaproteobacteria</taxon>
        <taxon>Oceanospirillales</taxon>
        <taxon>Halomonadaceae</taxon>
        <taxon>Vreelandella</taxon>
    </lineage>
</organism>
<dbReference type="SUPFAM" id="SSF54523">
    <property type="entry name" value="Pili subunits"/>
    <property type="match status" value="1"/>
</dbReference>
<comment type="similarity">
    <text evidence="9">Belongs to the GSP H family.</text>
</comment>
<protein>
    <recommendedName>
        <fullName evidence="2">Type II secretion system protein H</fullName>
    </recommendedName>
    <alternativeName>
        <fullName evidence="10">General secretion pathway protein H</fullName>
    </alternativeName>
</protein>